<reference evidence="5" key="1">
    <citation type="submission" date="2018-02" db="EMBL/GenBank/DDBJ databases">
        <authorList>
            <person name="Hausmann B."/>
        </authorList>
    </citation>
    <scope>NUCLEOTIDE SEQUENCE [LARGE SCALE GENOMIC DNA]</scope>
    <source>
        <strain evidence="5">Peat soil MAG SbA5</strain>
    </source>
</reference>
<gene>
    <name evidence="4" type="ORF">SBA5_260010</name>
</gene>
<dbReference type="Pfam" id="PF01557">
    <property type="entry name" value="FAA_hydrolase"/>
    <property type="match status" value="1"/>
</dbReference>
<dbReference type="Proteomes" id="UP000239735">
    <property type="component" value="Unassembled WGS sequence"/>
</dbReference>
<dbReference type="GO" id="GO:0046872">
    <property type="term" value="F:metal ion binding"/>
    <property type="evidence" value="ECO:0007669"/>
    <property type="project" value="UniProtKB-KW"/>
</dbReference>
<proteinExistence type="inferred from homology"/>
<protein>
    <recommendedName>
        <fullName evidence="3">Fumarylacetoacetase-like C-terminal domain-containing protein</fullName>
    </recommendedName>
</protein>
<evidence type="ECO:0000313" key="5">
    <source>
        <dbReference type="Proteomes" id="UP000239735"/>
    </source>
</evidence>
<comment type="similarity">
    <text evidence="1">Belongs to the FAH family.</text>
</comment>
<organism evidence="4 5">
    <name type="scientific">Candidatus Sulfuritelmatomonas gaucii</name>
    <dbReference type="NCBI Taxonomy" id="2043161"/>
    <lineage>
        <taxon>Bacteria</taxon>
        <taxon>Pseudomonadati</taxon>
        <taxon>Acidobacteriota</taxon>
        <taxon>Terriglobia</taxon>
        <taxon>Terriglobales</taxon>
        <taxon>Acidobacteriaceae</taxon>
        <taxon>Candidatus Sulfuritelmatomonas</taxon>
    </lineage>
</organism>
<accession>A0A2N9L9Y1</accession>
<feature type="domain" description="Fumarylacetoacetase-like C-terminal" evidence="3">
    <location>
        <begin position="100"/>
        <end position="274"/>
    </location>
</feature>
<dbReference type="AlphaFoldDB" id="A0A2N9L9Y1"/>
<dbReference type="Gene3D" id="3.90.850.10">
    <property type="entry name" value="Fumarylacetoacetase-like, C-terminal domain"/>
    <property type="match status" value="1"/>
</dbReference>
<evidence type="ECO:0000313" key="4">
    <source>
        <dbReference type="EMBL" id="SPE20076.1"/>
    </source>
</evidence>
<dbReference type="GO" id="GO:0003824">
    <property type="term" value="F:catalytic activity"/>
    <property type="evidence" value="ECO:0007669"/>
    <property type="project" value="InterPro"/>
</dbReference>
<keyword evidence="2" id="KW-0479">Metal-binding</keyword>
<dbReference type="InterPro" id="IPR051121">
    <property type="entry name" value="FAH"/>
</dbReference>
<dbReference type="OrthoDB" id="9779415at2"/>
<dbReference type="SUPFAM" id="SSF56529">
    <property type="entry name" value="FAH"/>
    <property type="match status" value="1"/>
</dbReference>
<dbReference type="PANTHER" id="PTHR42796:SF7">
    <property type="entry name" value="2-DEHYDRO-3-DEOXY-D-ARABINONATE DEHYDRATASE"/>
    <property type="match status" value="1"/>
</dbReference>
<dbReference type="GO" id="GO:0044281">
    <property type="term" value="P:small molecule metabolic process"/>
    <property type="evidence" value="ECO:0007669"/>
    <property type="project" value="UniProtKB-ARBA"/>
</dbReference>
<dbReference type="InterPro" id="IPR011234">
    <property type="entry name" value="Fumarylacetoacetase-like_C"/>
</dbReference>
<evidence type="ECO:0000256" key="1">
    <source>
        <dbReference type="ARBA" id="ARBA00010211"/>
    </source>
</evidence>
<name>A0A2N9L9Y1_9BACT</name>
<evidence type="ECO:0000256" key="2">
    <source>
        <dbReference type="ARBA" id="ARBA00022723"/>
    </source>
</evidence>
<dbReference type="EMBL" id="OKRB01000082">
    <property type="protein sequence ID" value="SPE20076.1"/>
    <property type="molecule type" value="Genomic_DNA"/>
</dbReference>
<sequence length="281" mass="30712">MKLYRTSNGIYVEEGGRHFRVPETNWDVLVAHENLGEFLRSVVDGGRPAADFGAAKLEAPIGSQEVWAAGVTYYRSRSARMAEAKDAGGGDFYDRVYTAERPELFFKATSSRVAGPGGEVRIRGDAKWSVPEPELTLLVNPRGQIIGYTAGNDMSSRDIEGENPLYLPQAKVYDRSCALGPCILVSSEPLPATTPIRVEIERDGKTVFSGATTLKEMKRSPVELVAYLFRENTFRFGTFLMTGTGIVPPDEFTLAAGDRIRITIDPIGTLENVVARGQIGS</sequence>
<dbReference type="PANTHER" id="PTHR42796">
    <property type="entry name" value="FUMARYLACETOACETATE HYDROLASE DOMAIN-CONTAINING PROTEIN 2A-RELATED"/>
    <property type="match status" value="1"/>
</dbReference>
<evidence type="ECO:0000259" key="3">
    <source>
        <dbReference type="Pfam" id="PF01557"/>
    </source>
</evidence>
<dbReference type="InterPro" id="IPR036663">
    <property type="entry name" value="Fumarylacetoacetase_C_sf"/>
</dbReference>